<feature type="transmembrane region" description="Helical" evidence="1">
    <location>
        <begin position="12"/>
        <end position="31"/>
    </location>
</feature>
<evidence type="ECO:0000256" key="1">
    <source>
        <dbReference type="SAM" id="Phobius"/>
    </source>
</evidence>
<feature type="transmembrane region" description="Helical" evidence="1">
    <location>
        <begin position="37"/>
        <end position="56"/>
    </location>
</feature>
<protein>
    <submittedName>
        <fullName evidence="2">Uncharacterized protein</fullName>
    </submittedName>
</protein>
<organism evidence="2 3">
    <name type="scientific">Nocardiopsis tropica</name>
    <dbReference type="NCBI Taxonomy" id="109330"/>
    <lineage>
        <taxon>Bacteria</taxon>
        <taxon>Bacillati</taxon>
        <taxon>Actinomycetota</taxon>
        <taxon>Actinomycetes</taxon>
        <taxon>Streptosporangiales</taxon>
        <taxon>Nocardiopsidaceae</taxon>
        <taxon>Nocardiopsis</taxon>
    </lineage>
</organism>
<dbReference type="EMBL" id="JAUUCC010000018">
    <property type="protein sequence ID" value="MEE2050704.1"/>
    <property type="molecule type" value="Genomic_DNA"/>
</dbReference>
<sequence length="164" mass="17775">MLIRRLRHTALLEHVNIVLIAAVALGVLGMPASPANLAGLGLVALLLLEGGAYWWLKVHQLRVRALRPVGIGVFRTLGRLNLALFALGGAVIAGALATGASGAQVWPGAALWGFAVLEHVNYFHLQLSHQCRADLARLRRTRRLHPSPLARDLRGHRARTPVPR</sequence>
<name>A0ABU7KN50_9ACTN</name>
<gene>
    <name evidence="2" type="ORF">Q8A49_09355</name>
</gene>
<comment type="caution">
    <text evidence="2">The sequence shown here is derived from an EMBL/GenBank/DDBJ whole genome shotgun (WGS) entry which is preliminary data.</text>
</comment>
<keyword evidence="1" id="KW-1133">Transmembrane helix</keyword>
<evidence type="ECO:0000313" key="3">
    <source>
        <dbReference type="Proteomes" id="UP001348641"/>
    </source>
</evidence>
<keyword evidence="1" id="KW-0472">Membrane</keyword>
<keyword evidence="1" id="KW-0812">Transmembrane</keyword>
<dbReference type="Proteomes" id="UP001348641">
    <property type="component" value="Unassembled WGS sequence"/>
</dbReference>
<evidence type="ECO:0000313" key="2">
    <source>
        <dbReference type="EMBL" id="MEE2050704.1"/>
    </source>
</evidence>
<feature type="transmembrane region" description="Helical" evidence="1">
    <location>
        <begin position="103"/>
        <end position="123"/>
    </location>
</feature>
<dbReference type="RefSeq" id="WP_330157898.1">
    <property type="nucleotide sequence ID" value="NZ_BAAAJA010000008.1"/>
</dbReference>
<proteinExistence type="predicted"/>
<feature type="transmembrane region" description="Helical" evidence="1">
    <location>
        <begin position="77"/>
        <end position="97"/>
    </location>
</feature>
<reference evidence="2 3" key="1">
    <citation type="submission" date="2023-07" db="EMBL/GenBank/DDBJ databases">
        <authorList>
            <person name="Girao M."/>
            <person name="Carvalho M.F."/>
        </authorList>
    </citation>
    <scope>NUCLEOTIDE SEQUENCE [LARGE SCALE GENOMIC DNA]</scope>
    <source>
        <strain evidence="2 3">66/93</strain>
    </source>
</reference>
<accession>A0ABU7KN50</accession>